<protein>
    <recommendedName>
        <fullName evidence="7">Zn(2)-C6 fungal-type domain-containing protein</fullName>
    </recommendedName>
</protein>
<proteinExistence type="predicted"/>
<dbReference type="CDD" id="cd00067">
    <property type="entry name" value="GAL4"/>
    <property type="match status" value="1"/>
</dbReference>
<dbReference type="Proteomes" id="UP001610432">
    <property type="component" value="Unassembled WGS sequence"/>
</dbReference>
<keyword evidence="9" id="KW-1185">Reference proteome</keyword>
<comment type="caution">
    <text evidence="8">The sequence shown here is derived from an EMBL/GenBank/DDBJ whole genome shotgun (WGS) entry which is preliminary data.</text>
</comment>
<dbReference type="SUPFAM" id="SSF57701">
    <property type="entry name" value="Zn2/Cys6 DNA-binding domain"/>
    <property type="match status" value="1"/>
</dbReference>
<dbReference type="PANTHER" id="PTHR31001:SF90">
    <property type="entry name" value="CENTROMERE DNA-BINDING PROTEIN COMPLEX CBF3 SUBUNIT B"/>
    <property type="match status" value="1"/>
</dbReference>
<feature type="domain" description="Zn(2)-C6 fungal-type" evidence="7">
    <location>
        <begin position="18"/>
        <end position="47"/>
    </location>
</feature>
<evidence type="ECO:0000256" key="3">
    <source>
        <dbReference type="ARBA" id="ARBA00023125"/>
    </source>
</evidence>
<dbReference type="PROSITE" id="PS00463">
    <property type="entry name" value="ZN2_CY6_FUNGAL_1"/>
    <property type="match status" value="1"/>
</dbReference>
<dbReference type="GeneID" id="98144674"/>
<dbReference type="EMBL" id="JBFXLQ010000032">
    <property type="protein sequence ID" value="KAL2865425.1"/>
    <property type="molecule type" value="Genomic_DNA"/>
</dbReference>
<dbReference type="PROSITE" id="PS50048">
    <property type="entry name" value="ZN2_CY6_FUNGAL_2"/>
    <property type="match status" value="1"/>
</dbReference>
<dbReference type="InterPro" id="IPR036864">
    <property type="entry name" value="Zn2-C6_fun-type_DNA-bd_sf"/>
</dbReference>
<keyword evidence="3" id="KW-0238">DNA-binding</keyword>
<keyword evidence="5" id="KW-0539">Nucleus</keyword>
<gene>
    <name evidence="8" type="ORF">BJX67DRAFT_358864</name>
</gene>
<evidence type="ECO:0000259" key="7">
    <source>
        <dbReference type="PROSITE" id="PS50048"/>
    </source>
</evidence>
<keyword evidence="4" id="KW-0804">Transcription</keyword>
<sequence>MQSSITVQKKPSRQRPVSCHFCRSRKLRCSRRFPCPNCTSRGISCQLYTSQLIESYSEDSTSENTCATTADILARLRNLEDIVLRNNPQVEPSEPGTAPNKLLIQPQNPGREKHAAEDARWLELECSISGVSNIIKRDKAVFRACPIRQIKETPSVMTQGFLDVITSADITKCFWVPLYEESRLLVEKYVEELTYVLHVIHIPSVRATVDYLYEGLHRQVRPKSSHVALLLSIIANTLYSWTSRDSERMPYLTIEDTNRCASVWLNAALDLLEHVSQASHGSLEAIQARIITASLVCNLEGVSSRYRSLILTAITGARELGLHRIDNSDDPASASSQPIDTVEAETGRRVWWYLVATDWVLSYFEGPLKGTYTINPHHMSVRKPRNIDDTDLVHGAPIVERPMEYPTHVSYTLQRIKLGEICRELTDRTSIFRSQKFNYDIVLENDKKTNDYISGFPAFFRLDGGSLNDVAKVNPDVAPGIMAQRYILNVLAHAHRCRLHLPYFAKASVNPTYAYSRDVCLDAARAVIRTERLFEKESISFVLTRFRFAGSLHCLGIAIVVFVLDVCLYKDQGQEEERRREASDACSILQKAKNDSSIAARLLRSFMRIVRKHKVSINGISNAGASEGDDIRESPDSYSTPIHLADALGPSLGYDLHNVSAEQSLLSPSSSYWNGLRETLDIGMESIDWNALFFELDVQSFDGGSLF</sequence>
<dbReference type="InterPro" id="IPR001138">
    <property type="entry name" value="Zn2Cys6_DnaBD"/>
</dbReference>
<evidence type="ECO:0000256" key="4">
    <source>
        <dbReference type="ARBA" id="ARBA00023163"/>
    </source>
</evidence>
<evidence type="ECO:0000256" key="6">
    <source>
        <dbReference type="SAM" id="MobiDB-lite"/>
    </source>
</evidence>
<evidence type="ECO:0000313" key="8">
    <source>
        <dbReference type="EMBL" id="KAL2865425.1"/>
    </source>
</evidence>
<dbReference type="Pfam" id="PF00172">
    <property type="entry name" value="Zn_clus"/>
    <property type="match status" value="1"/>
</dbReference>
<dbReference type="PANTHER" id="PTHR31001">
    <property type="entry name" value="UNCHARACTERIZED TRANSCRIPTIONAL REGULATORY PROTEIN"/>
    <property type="match status" value="1"/>
</dbReference>
<reference evidence="8 9" key="1">
    <citation type="submission" date="2024-07" db="EMBL/GenBank/DDBJ databases">
        <title>Section-level genome sequencing and comparative genomics of Aspergillus sections Usti and Cavernicolus.</title>
        <authorList>
            <consortium name="Lawrence Berkeley National Laboratory"/>
            <person name="Nybo J.L."/>
            <person name="Vesth T.C."/>
            <person name="Theobald S."/>
            <person name="Frisvad J.C."/>
            <person name="Larsen T.O."/>
            <person name="Kjaerboelling I."/>
            <person name="Rothschild-Mancinelli K."/>
            <person name="Lyhne E.K."/>
            <person name="Kogle M.E."/>
            <person name="Barry K."/>
            <person name="Clum A."/>
            <person name="Na H."/>
            <person name="Ledsgaard L."/>
            <person name="Lin J."/>
            <person name="Lipzen A."/>
            <person name="Kuo A."/>
            <person name="Riley R."/>
            <person name="Mondo S."/>
            <person name="Labutti K."/>
            <person name="Haridas S."/>
            <person name="Pangalinan J."/>
            <person name="Salamov A.A."/>
            <person name="Simmons B.A."/>
            <person name="Magnuson J.K."/>
            <person name="Chen J."/>
            <person name="Drula E."/>
            <person name="Henrissat B."/>
            <person name="Wiebenga A."/>
            <person name="Lubbers R.J."/>
            <person name="Gomes A.C."/>
            <person name="Macurrencykelacurrency M.R."/>
            <person name="Stajich J."/>
            <person name="Grigoriev I.V."/>
            <person name="Mortensen U.H."/>
            <person name="De Vries R.P."/>
            <person name="Baker S.E."/>
            <person name="Andersen M.R."/>
        </authorList>
    </citation>
    <scope>NUCLEOTIDE SEQUENCE [LARGE SCALE GENOMIC DNA]</scope>
    <source>
        <strain evidence="8 9">CBS 449.75</strain>
    </source>
</reference>
<dbReference type="InterPro" id="IPR050613">
    <property type="entry name" value="Sec_Metabolite_Reg"/>
</dbReference>
<feature type="region of interest" description="Disordered" evidence="6">
    <location>
        <begin position="87"/>
        <end position="110"/>
    </location>
</feature>
<comment type="subcellular location">
    <subcellularLocation>
        <location evidence="1">Nucleus</location>
    </subcellularLocation>
</comment>
<evidence type="ECO:0000313" key="9">
    <source>
        <dbReference type="Proteomes" id="UP001610432"/>
    </source>
</evidence>
<evidence type="ECO:0000256" key="2">
    <source>
        <dbReference type="ARBA" id="ARBA00023015"/>
    </source>
</evidence>
<accession>A0ABR4LLL4</accession>
<dbReference type="SMART" id="SM00066">
    <property type="entry name" value="GAL4"/>
    <property type="match status" value="1"/>
</dbReference>
<dbReference type="CDD" id="cd12148">
    <property type="entry name" value="fungal_TF_MHR"/>
    <property type="match status" value="1"/>
</dbReference>
<name>A0ABR4LLL4_9EURO</name>
<organism evidence="8 9">
    <name type="scientific">Aspergillus lucknowensis</name>
    <dbReference type="NCBI Taxonomy" id="176173"/>
    <lineage>
        <taxon>Eukaryota</taxon>
        <taxon>Fungi</taxon>
        <taxon>Dikarya</taxon>
        <taxon>Ascomycota</taxon>
        <taxon>Pezizomycotina</taxon>
        <taxon>Eurotiomycetes</taxon>
        <taxon>Eurotiomycetidae</taxon>
        <taxon>Eurotiales</taxon>
        <taxon>Aspergillaceae</taxon>
        <taxon>Aspergillus</taxon>
        <taxon>Aspergillus subgen. Nidulantes</taxon>
    </lineage>
</organism>
<dbReference type="RefSeq" id="XP_070884404.1">
    <property type="nucleotide sequence ID" value="XM_071029602.1"/>
</dbReference>
<evidence type="ECO:0000256" key="1">
    <source>
        <dbReference type="ARBA" id="ARBA00004123"/>
    </source>
</evidence>
<keyword evidence="2" id="KW-0805">Transcription regulation</keyword>
<evidence type="ECO:0000256" key="5">
    <source>
        <dbReference type="ARBA" id="ARBA00023242"/>
    </source>
</evidence>
<dbReference type="Gene3D" id="4.10.240.10">
    <property type="entry name" value="Zn(2)-C6 fungal-type DNA-binding domain"/>
    <property type="match status" value="1"/>
</dbReference>